<evidence type="ECO:0000256" key="9">
    <source>
        <dbReference type="ARBA" id="ARBA00049940"/>
    </source>
</evidence>
<dbReference type="PANTHER" id="PTHR28259">
    <property type="entry name" value="FLUORIDE EXPORT PROTEIN 1-RELATED"/>
    <property type="match status" value="1"/>
</dbReference>
<evidence type="ECO:0000256" key="6">
    <source>
        <dbReference type="ARBA" id="ARBA00023303"/>
    </source>
</evidence>
<dbReference type="GO" id="GO:0046872">
    <property type="term" value="F:metal ion binding"/>
    <property type="evidence" value="ECO:0007669"/>
    <property type="project" value="UniProtKB-KW"/>
</dbReference>
<feature type="binding site" evidence="10">
    <location>
        <position position="93"/>
    </location>
    <ligand>
        <name>Na(+)</name>
        <dbReference type="ChEBI" id="CHEBI:29101"/>
        <note>structural</note>
    </ligand>
</feature>
<sequence length="154" mass="15646">MRTTPAAHLGRPEKPPLPPATVWTAVAVGGLLGTEARYGLGLLIPEATGVLPLTTLGINVVGSLLLGIVTAFWTERPEAPAWLHAGLGPGLLGSFTTFSAVTIAIEQLAAAGRHEVWLAYLVLSLAAGLAAAVAGLVLGQVLVRRTVGSTAGQS</sequence>
<feature type="transmembrane region" description="Helical" evidence="10">
    <location>
        <begin position="50"/>
        <end position="73"/>
    </location>
</feature>
<reference evidence="11 12" key="1">
    <citation type="submission" date="2016-10" db="EMBL/GenBank/DDBJ databases">
        <authorList>
            <person name="de Groot N.N."/>
        </authorList>
    </citation>
    <scope>NUCLEOTIDE SEQUENCE [LARGE SCALE GENOMIC DNA]</scope>
    <source>
        <strain evidence="11 12">DSM 20117</strain>
    </source>
</reference>
<comment type="subcellular location">
    <subcellularLocation>
        <location evidence="1 10">Cell membrane</location>
        <topology evidence="1 10">Multi-pass membrane protein</topology>
    </subcellularLocation>
</comment>
<dbReference type="PANTHER" id="PTHR28259:SF1">
    <property type="entry name" value="FLUORIDE EXPORT PROTEIN 1-RELATED"/>
    <property type="match status" value="1"/>
</dbReference>
<feature type="binding site" evidence="10">
    <location>
        <position position="96"/>
    </location>
    <ligand>
        <name>Na(+)</name>
        <dbReference type="ChEBI" id="CHEBI:29101"/>
        <note>structural</note>
    </ligand>
</feature>
<evidence type="ECO:0000256" key="4">
    <source>
        <dbReference type="ARBA" id="ARBA00022989"/>
    </source>
</evidence>
<comment type="function">
    <text evidence="9 10">Fluoride-specific ion channel. Important for reducing fluoride concentration in the cell, thus reducing its toxicity.</text>
</comment>
<evidence type="ECO:0000256" key="2">
    <source>
        <dbReference type="ARBA" id="ARBA00022475"/>
    </source>
</evidence>
<comment type="activity regulation">
    <text evidence="10">Na(+) is not transported, but it plays an essential structural role and its presence is essential for fluoride channel function.</text>
</comment>
<keyword evidence="6 10" id="KW-0407">Ion channel</keyword>
<evidence type="ECO:0000256" key="7">
    <source>
        <dbReference type="ARBA" id="ARBA00035120"/>
    </source>
</evidence>
<keyword evidence="4 10" id="KW-1133">Transmembrane helix</keyword>
<comment type="catalytic activity">
    <reaction evidence="8">
        <text>fluoride(in) = fluoride(out)</text>
        <dbReference type="Rhea" id="RHEA:76159"/>
        <dbReference type="ChEBI" id="CHEBI:17051"/>
    </reaction>
    <physiologicalReaction direction="left-to-right" evidence="8">
        <dbReference type="Rhea" id="RHEA:76160"/>
    </physiologicalReaction>
</comment>
<evidence type="ECO:0000313" key="11">
    <source>
        <dbReference type="EMBL" id="SDR01095.1"/>
    </source>
</evidence>
<dbReference type="GO" id="GO:0005886">
    <property type="term" value="C:plasma membrane"/>
    <property type="evidence" value="ECO:0007669"/>
    <property type="project" value="UniProtKB-SubCell"/>
</dbReference>
<keyword evidence="2 10" id="KW-1003">Cell membrane</keyword>
<evidence type="ECO:0000256" key="3">
    <source>
        <dbReference type="ARBA" id="ARBA00022692"/>
    </source>
</evidence>
<proteinExistence type="inferred from homology"/>
<dbReference type="OrthoDB" id="4408652at2"/>
<dbReference type="InterPro" id="IPR003691">
    <property type="entry name" value="FluC"/>
</dbReference>
<dbReference type="GO" id="GO:0140114">
    <property type="term" value="P:cellular detoxification of fluoride"/>
    <property type="evidence" value="ECO:0007669"/>
    <property type="project" value="UniProtKB-UniRule"/>
</dbReference>
<evidence type="ECO:0000256" key="5">
    <source>
        <dbReference type="ARBA" id="ARBA00023136"/>
    </source>
</evidence>
<evidence type="ECO:0000256" key="8">
    <source>
        <dbReference type="ARBA" id="ARBA00035585"/>
    </source>
</evidence>
<gene>
    <name evidence="10" type="primary">fluC</name>
    <name evidence="10" type="synonym">crcB</name>
    <name evidence="11" type="ORF">SAMN04489742_3486</name>
</gene>
<evidence type="ECO:0000256" key="1">
    <source>
        <dbReference type="ARBA" id="ARBA00004651"/>
    </source>
</evidence>
<organism evidence="11 12">
    <name type="scientific">Crystallibacter crystallopoietes</name>
    <dbReference type="NCBI Taxonomy" id="37928"/>
    <lineage>
        <taxon>Bacteria</taxon>
        <taxon>Bacillati</taxon>
        <taxon>Actinomycetota</taxon>
        <taxon>Actinomycetes</taxon>
        <taxon>Micrococcales</taxon>
        <taxon>Micrococcaceae</taxon>
        <taxon>Crystallibacter</taxon>
    </lineage>
</organism>
<dbReference type="GO" id="GO:0062054">
    <property type="term" value="F:fluoride channel activity"/>
    <property type="evidence" value="ECO:0007669"/>
    <property type="project" value="UniProtKB-UniRule"/>
</dbReference>
<keyword evidence="10" id="KW-0813">Transport</keyword>
<dbReference type="Pfam" id="PF02537">
    <property type="entry name" value="CRCB"/>
    <property type="match status" value="1"/>
</dbReference>
<dbReference type="RefSeq" id="WP_083339809.1">
    <property type="nucleotide sequence ID" value="NZ_CP018863.1"/>
</dbReference>
<keyword evidence="10" id="KW-0915">Sodium</keyword>
<feature type="transmembrane region" description="Helical" evidence="10">
    <location>
        <begin position="117"/>
        <end position="138"/>
    </location>
</feature>
<accession>A0A1H1FJK0</accession>
<keyword evidence="3 10" id="KW-0812">Transmembrane</keyword>
<keyword evidence="12" id="KW-1185">Reference proteome</keyword>
<dbReference type="AlphaFoldDB" id="A0A1H1FJK0"/>
<name>A0A1H1FJK0_9MICC</name>
<dbReference type="Proteomes" id="UP000181917">
    <property type="component" value="Unassembled WGS sequence"/>
</dbReference>
<evidence type="ECO:0000256" key="10">
    <source>
        <dbReference type="HAMAP-Rule" id="MF_00454"/>
    </source>
</evidence>
<feature type="transmembrane region" description="Helical" evidence="10">
    <location>
        <begin position="85"/>
        <end position="105"/>
    </location>
</feature>
<feature type="transmembrane region" description="Helical" evidence="10">
    <location>
        <begin position="20"/>
        <end position="38"/>
    </location>
</feature>
<dbReference type="EMBL" id="FNKH01000002">
    <property type="protein sequence ID" value="SDR01095.1"/>
    <property type="molecule type" value="Genomic_DNA"/>
</dbReference>
<dbReference type="HAMAP" id="MF_00454">
    <property type="entry name" value="FluC"/>
    <property type="match status" value="1"/>
</dbReference>
<protein>
    <recommendedName>
        <fullName evidence="10">Fluoride-specific ion channel FluC</fullName>
    </recommendedName>
</protein>
<keyword evidence="5 10" id="KW-0472">Membrane</keyword>
<comment type="similarity">
    <text evidence="7 10">Belongs to the fluoride channel Fluc/FEX (TC 1.A.43) family.</text>
</comment>
<evidence type="ECO:0000313" key="12">
    <source>
        <dbReference type="Proteomes" id="UP000181917"/>
    </source>
</evidence>
<keyword evidence="10" id="KW-0406">Ion transport</keyword>
<keyword evidence="10" id="KW-0479">Metal-binding</keyword>
<dbReference type="STRING" id="37928.SAMN04489742_3486"/>